<evidence type="ECO:0000313" key="1">
    <source>
        <dbReference type="EMBL" id="KAK0133640.1"/>
    </source>
</evidence>
<gene>
    <name evidence="1" type="ORF">N1851_030830</name>
</gene>
<proteinExistence type="predicted"/>
<protein>
    <submittedName>
        <fullName evidence="1">Uncharacterized protein</fullName>
    </submittedName>
</protein>
<accession>A0AA47NQG2</accession>
<dbReference type="EMBL" id="JAOPHQ010005977">
    <property type="protein sequence ID" value="KAK0133640.1"/>
    <property type="molecule type" value="Genomic_DNA"/>
</dbReference>
<evidence type="ECO:0000313" key="2">
    <source>
        <dbReference type="Proteomes" id="UP001174136"/>
    </source>
</evidence>
<sequence>MATLLGHACIRNFDQMSVTTECSYRTESDWESVMDFNMTQPNSPTSPSKYYKAVVGRPSHTLTLSLGRQVMCQVMCLFDIGSYELFSHTGAAMQMASCPGATVST</sequence>
<dbReference type="AlphaFoldDB" id="A0AA47NQG2"/>
<comment type="caution">
    <text evidence="1">The sequence shown here is derived from an EMBL/GenBank/DDBJ whole genome shotgun (WGS) entry which is preliminary data.</text>
</comment>
<reference evidence="1" key="1">
    <citation type="journal article" date="2023" name="Front. Mar. Sci.">
        <title>A new Merluccius polli reference genome to investigate the effects of global change in West African waters.</title>
        <authorList>
            <person name="Mateo J.L."/>
            <person name="Blanco-Fernandez C."/>
            <person name="Garcia-Vazquez E."/>
            <person name="Machado-Schiaffino G."/>
        </authorList>
    </citation>
    <scope>NUCLEOTIDE SEQUENCE</scope>
    <source>
        <strain evidence="1">C29</strain>
        <tissue evidence="1">Fin</tissue>
    </source>
</reference>
<dbReference type="Proteomes" id="UP001174136">
    <property type="component" value="Unassembled WGS sequence"/>
</dbReference>
<organism evidence="1 2">
    <name type="scientific">Merluccius polli</name>
    <name type="common">Benguela hake</name>
    <name type="synonym">Merluccius cadenati</name>
    <dbReference type="NCBI Taxonomy" id="89951"/>
    <lineage>
        <taxon>Eukaryota</taxon>
        <taxon>Metazoa</taxon>
        <taxon>Chordata</taxon>
        <taxon>Craniata</taxon>
        <taxon>Vertebrata</taxon>
        <taxon>Euteleostomi</taxon>
        <taxon>Actinopterygii</taxon>
        <taxon>Neopterygii</taxon>
        <taxon>Teleostei</taxon>
        <taxon>Neoteleostei</taxon>
        <taxon>Acanthomorphata</taxon>
        <taxon>Zeiogadaria</taxon>
        <taxon>Gadariae</taxon>
        <taxon>Gadiformes</taxon>
        <taxon>Gadoidei</taxon>
        <taxon>Merlucciidae</taxon>
        <taxon>Merluccius</taxon>
    </lineage>
</organism>
<name>A0AA47NQG2_MERPO</name>
<keyword evidence="2" id="KW-1185">Reference proteome</keyword>